<evidence type="ECO:0000256" key="5">
    <source>
        <dbReference type="PIRSR" id="PIRSR619791-2"/>
    </source>
</evidence>
<feature type="binding site" description="axial binding residue" evidence="5">
    <location>
        <position position="574"/>
    </location>
    <ligand>
        <name>heme b</name>
        <dbReference type="ChEBI" id="CHEBI:60344"/>
    </ligand>
    <ligandPart>
        <name>Fe</name>
        <dbReference type="ChEBI" id="CHEBI:18248"/>
    </ligandPart>
</feature>
<dbReference type="PRINTS" id="PR00457">
    <property type="entry name" value="ANPEROXIDASE"/>
</dbReference>
<dbReference type="EC" id="1.11.1.7" evidence="7"/>
<name>A0A8S3PYT6_MYTED</name>
<evidence type="ECO:0000256" key="2">
    <source>
        <dbReference type="ARBA" id="ARBA00022525"/>
    </source>
</evidence>
<comment type="caution">
    <text evidence="7">The sequence shown here is derived from an EMBL/GenBank/DDBJ whole genome shotgun (WGS) entry which is preliminary data.</text>
</comment>
<keyword evidence="5" id="KW-0408">Iron</keyword>
<dbReference type="GO" id="GO:0046872">
    <property type="term" value="F:metal ion binding"/>
    <property type="evidence" value="ECO:0007669"/>
    <property type="project" value="UniProtKB-KW"/>
</dbReference>
<keyword evidence="5" id="KW-0349">Heme</keyword>
<dbReference type="PROSITE" id="PS50292">
    <property type="entry name" value="PEROXIDASE_3"/>
    <property type="match status" value="1"/>
</dbReference>
<evidence type="ECO:0000256" key="3">
    <source>
        <dbReference type="ARBA" id="ARBA00022729"/>
    </source>
</evidence>
<dbReference type="InterPro" id="IPR019791">
    <property type="entry name" value="Haem_peroxidase_animal"/>
</dbReference>
<dbReference type="GO" id="GO:0006979">
    <property type="term" value="P:response to oxidative stress"/>
    <property type="evidence" value="ECO:0007669"/>
    <property type="project" value="InterPro"/>
</dbReference>
<keyword evidence="8" id="KW-1185">Reference proteome</keyword>
<keyword evidence="6" id="KW-1133">Transmembrane helix</keyword>
<dbReference type="FunFam" id="1.10.640.10:FF:000003">
    <property type="entry name" value="chorion peroxidase"/>
    <property type="match status" value="1"/>
</dbReference>
<dbReference type="GO" id="GO:0140825">
    <property type="term" value="F:lactoperoxidase activity"/>
    <property type="evidence" value="ECO:0007669"/>
    <property type="project" value="UniProtKB-EC"/>
</dbReference>
<dbReference type="SUPFAM" id="SSF48113">
    <property type="entry name" value="Heme-dependent peroxidases"/>
    <property type="match status" value="1"/>
</dbReference>
<dbReference type="AlphaFoldDB" id="A0A8S3PYT6"/>
<keyword evidence="7" id="KW-0575">Peroxidase</keyword>
<keyword evidence="6" id="KW-0472">Membrane</keyword>
<evidence type="ECO:0000256" key="1">
    <source>
        <dbReference type="ARBA" id="ARBA00004613"/>
    </source>
</evidence>
<keyword evidence="4" id="KW-0325">Glycoprotein</keyword>
<keyword evidence="6" id="KW-0812">Transmembrane</keyword>
<dbReference type="GO" id="GO:0020037">
    <property type="term" value="F:heme binding"/>
    <property type="evidence" value="ECO:0007669"/>
    <property type="project" value="InterPro"/>
</dbReference>
<protein>
    <submittedName>
        <fullName evidence="7">PXDN</fullName>
        <ecNumber evidence="7">1.11.1.7</ecNumber>
    </submittedName>
</protein>
<reference evidence="7" key="1">
    <citation type="submission" date="2021-03" db="EMBL/GenBank/DDBJ databases">
        <authorList>
            <person name="Bekaert M."/>
        </authorList>
    </citation>
    <scope>NUCLEOTIDE SEQUENCE</scope>
</reference>
<keyword evidence="5" id="KW-0479">Metal-binding</keyword>
<organism evidence="7 8">
    <name type="scientific">Mytilus edulis</name>
    <name type="common">Blue mussel</name>
    <dbReference type="NCBI Taxonomy" id="6550"/>
    <lineage>
        <taxon>Eukaryota</taxon>
        <taxon>Metazoa</taxon>
        <taxon>Spiralia</taxon>
        <taxon>Lophotrochozoa</taxon>
        <taxon>Mollusca</taxon>
        <taxon>Bivalvia</taxon>
        <taxon>Autobranchia</taxon>
        <taxon>Pteriomorphia</taxon>
        <taxon>Mytilida</taxon>
        <taxon>Mytiloidea</taxon>
        <taxon>Mytilidae</taxon>
        <taxon>Mytilinae</taxon>
        <taxon>Mytilus</taxon>
    </lineage>
</organism>
<dbReference type="Pfam" id="PF03098">
    <property type="entry name" value="An_peroxidase"/>
    <property type="match status" value="1"/>
</dbReference>
<evidence type="ECO:0000256" key="4">
    <source>
        <dbReference type="ARBA" id="ARBA00023180"/>
    </source>
</evidence>
<comment type="subcellular location">
    <subcellularLocation>
        <location evidence="1">Secreted</location>
    </subcellularLocation>
</comment>
<dbReference type="PANTHER" id="PTHR11475">
    <property type="entry name" value="OXIDASE/PEROXIDASE"/>
    <property type="match status" value="1"/>
</dbReference>
<keyword evidence="2" id="KW-0964">Secreted</keyword>
<accession>A0A8S3PYT6</accession>
<dbReference type="GO" id="GO:0005576">
    <property type="term" value="C:extracellular region"/>
    <property type="evidence" value="ECO:0007669"/>
    <property type="project" value="UniProtKB-SubCell"/>
</dbReference>
<keyword evidence="3" id="KW-0732">Signal</keyword>
<dbReference type="Gene3D" id="1.10.640.10">
    <property type="entry name" value="Haem peroxidase domain superfamily, animal type"/>
    <property type="match status" value="1"/>
</dbReference>
<gene>
    <name evidence="7" type="ORF">MEDL_3319</name>
</gene>
<dbReference type="InterPro" id="IPR037120">
    <property type="entry name" value="Haem_peroxidase_sf_animal"/>
</dbReference>
<keyword evidence="7" id="KW-0560">Oxidoreductase</keyword>
<sequence length="814" mass="92410">MYHKSCKAIVTTDSSVKTLIEHKHVADVRKTEVKELRKYKTHLTYPPRRHRIPSQLIIGSFMMSFLQAVLGFAVISVICQQTSGNLITSKDEQELTEKELESLYKLETLLDEREIINKERKKKAKSLVLLAFEEGLEKSEKMVERQTYYRNIGMGRRNKIKRKNNRLFKISKMSIEKQEEGFILLSAKKALVKLTGKTLKELSGDPDYREAWDDILAGSSIYSRRRKRSTKRATTNDCQKLSSVNEYRTIDGTCNNLDKPNWGAAFTTQPRFIDEVYSDGVNTPRISADGTSTLTSPRTISNSVFIINNGKKVSKPEGFNSLMSLNWGQFLDHDIVLTPTFAEEHGEDIQCCKEDAIPIARDECLGIEMTPDEDLDISCMEFVRSAPAPDTQLNAGNQVTNAITSFIDGSMVYGSSEDEERQLRGIDGKMAVKSVSGGDLLPEDTSGEAFCTLTGSDPVNDYCQNAGDIRVNVQPGLGHLHLLFVREHNRIVDELKNVQPSWTGDQLYNEARKIVGAIIQHITFNEYLENLFSDEILDKYGLRLLSEGYSTDYNKNINPGTRVGVATAALRFGHTQIPHEMAYLSNDYNTTSSVTEMQSTLKNPHLLVNKAGSRILDLVRYMTTRPTRASDREFEGAIRNHLFNGRLDLTSLNIQRGRDNGLPSYTAWREFCDLSVPSSDDDWDSLPDLLNRGKLRQLYKSVHDIDLYVGGILERRMKTSAGDQSYLGPTFACILGKQFQQLKLGDRFWYERPYPEGFREDQLQEIRKVTLATVLCANTNGLTELQTLALRRPGRRRNCNDERFIPKIDFNKWK</sequence>
<proteinExistence type="predicted"/>
<dbReference type="InterPro" id="IPR010255">
    <property type="entry name" value="Haem_peroxidase_sf"/>
</dbReference>
<evidence type="ECO:0000313" key="7">
    <source>
        <dbReference type="EMBL" id="CAG2187875.1"/>
    </source>
</evidence>
<evidence type="ECO:0000313" key="8">
    <source>
        <dbReference type="Proteomes" id="UP000683360"/>
    </source>
</evidence>
<dbReference type="CDD" id="cd09823">
    <property type="entry name" value="peroxinectin_like"/>
    <property type="match status" value="1"/>
</dbReference>
<dbReference type="EMBL" id="CAJPWZ010000189">
    <property type="protein sequence ID" value="CAG2187875.1"/>
    <property type="molecule type" value="Genomic_DNA"/>
</dbReference>
<dbReference type="PANTHER" id="PTHR11475:SF4">
    <property type="entry name" value="CHORION PEROXIDASE"/>
    <property type="match status" value="1"/>
</dbReference>
<dbReference type="Proteomes" id="UP000683360">
    <property type="component" value="Unassembled WGS sequence"/>
</dbReference>
<evidence type="ECO:0000256" key="6">
    <source>
        <dbReference type="SAM" id="Phobius"/>
    </source>
</evidence>
<feature type="transmembrane region" description="Helical" evidence="6">
    <location>
        <begin position="56"/>
        <end position="78"/>
    </location>
</feature>
<dbReference type="OrthoDB" id="823504at2759"/>